<feature type="non-terminal residue" evidence="2">
    <location>
        <position position="779"/>
    </location>
</feature>
<evidence type="ECO:0000313" key="2">
    <source>
        <dbReference type="EMBL" id="CAA9996472.1"/>
    </source>
</evidence>
<dbReference type="Proteomes" id="UP000479000">
    <property type="component" value="Unassembled WGS sequence"/>
</dbReference>
<gene>
    <name evidence="2" type="ORF">NTEN_LOCUS2986</name>
</gene>
<evidence type="ECO:0000313" key="3">
    <source>
        <dbReference type="Proteomes" id="UP000479000"/>
    </source>
</evidence>
<name>A0A6H5G3Q4_9HEMI</name>
<feature type="coiled-coil region" evidence="1">
    <location>
        <begin position="9"/>
        <end position="102"/>
    </location>
</feature>
<sequence length="779" mass="87873">MANDHDIELAVIKRRLNDVKTKNKSLKEELKMCSRKAETAEALEIEVASAHRTIGQLKEDLAKTKISLTEAKNGMYSLSVENEGLKKEIAALRSRLHSEEQLLFQIEQLRADKQQILETYSDNAASAIPNFVELDAENVELTPDGRCCIPDKIGEAGGHVSIDEELTAIKSNFLTAQDKNTMCDIPQLVNKHTQTLPSDNRSVGTHAFCYEPIQDMKHLLLGAVISMATSGVSVPYPIPLNTVDMPIPMSDIVPPHCRRLRNIVPGTSQWSPNRGIPGLPTSMAQGPTGERPRPFIESPGPTALYDKTIYWPDSFSMKYEFVRQNAPTYNPKGDRFALRSGNTLLKMSPRTIREPSSPRSSGIIRFSAKWLYIHKKLTFPRCQSLLQRGRSFSTPSDGGVTIFHPQWNMVQTKAPCSSECRENPPGWNLCCQSHCISSDLLRTLEVSLAPTGFAHCAMRKTLTLYCSAGKAPGRGFSSHIHLRHRYQWICTSRILCTDANKFTTTRTHGGPLERSAPLSCSRSLHLRNVLRTPADDNHSYFNAECAPFFGRLQTSKRKIRPHERMRIVIEIVYFPWPFLIRMMEIHFSSRYYGIVKMNYVFLRLNEYVEFEKVLHFKLSKRVRIVGIILFKWSLCLVLGKVFTRLGLKPTYGIPSHAVAQLPLAQTLRDEASSSITMWRVNCRSRSGLFALDPLPSRKGTKRKYWNLPKIGNQIGGAFLSIILIRSTVQAKLIFINHPTHPQRGIKTTDFVVTGKINNFESCSVPSRQVRFMARIGPPA</sequence>
<dbReference type="AlphaFoldDB" id="A0A6H5G3Q4"/>
<accession>A0A6H5G3Q4</accession>
<organism evidence="2 3">
    <name type="scientific">Nesidiocoris tenuis</name>
    <dbReference type="NCBI Taxonomy" id="355587"/>
    <lineage>
        <taxon>Eukaryota</taxon>
        <taxon>Metazoa</taxon>
        <taxon>Ecdysozoa</taxon>
        <taxon>Arthropoda</taxon>
        <taxon>Hexapoda</taxon>
        <taxon>Insecta</taxon>
        <taxon>Pterygota</taxon>
        <taxon>Neoptera</taxon>
        <taxon>Paraneoptera</taxon>
        <taxon>Hemiptera</taxon>
        <taxon>Heteroptera</taxon>
        <taxon>Panheteroptera</taxon>
        <taxon>Cimicomorpha</taxon>
        <taxon>Miridae</taxon>
        <taxon>Dicyphina</taxon>
        <taxon>Nesidiocoris</taxon>
    </lineage>
</organism>
<keyword evidence="1" id="KW-0175">Coiled coil</keyword>
<keyword evidence="3" id="KW-1185">Reference proteome</keyword>
<evidence type="ECO:0000256" key="1">
    <source>
        <dbReference type="SAM" id="Coils"/>
    </source>
</evidence>
<reference evidence="2 3" key="1">
    <citation type="submission" date="2020-02" db="EMBL/GenBank/DDBJ databases">
        <authorList>
            <person name="Ferguson B K."/>
        </authorList>
    </citation>
    <scope>NUCLEOTIDE SEQUENCE [LARGE SCALE GENOMIC DNA]</scope>
</reference>
<proteinExistence type="predicted"/>
<dbReference type="EMBL" id="CADCXU010004660">
    <property type="protein sequence ID" value="CAA9996472.1"/>
    <property type="molecule type" value="Genomic_DNA"/>
</dbReference>
<protein>
    <submittedName>
        <fullName evidence="2">Uncharacterized protein</fullName>
    </submittedName>
</protein>